<dbReference type="InterPro" id="IPR029016">
    <property type="entry name" value="GAF-like_dom_sf"/>
</dbReference>
<evidence type="ECO:0000256" key="4">
    <source>
        <dbReference type="SAM" id="MobiDB-lite"/>
    </source>
</evidence>
<reference evidence="8" key="1">
    <citation type="journal article" date="2019" name="Int. J. Syst. Evol. Microbiol.">
        <title>The Global Catalogue of Microorganisms (GCM) 10K type strain sequencing project: providing services to taxonomists for standard genome sequencing and annotation.</title>
        <authorList>
            <consortium name="The Broad Institute Genomics Platform"/>
            <consortium name="The Broad Institute Genome Sequencing Center for Infectious Disease"/>
            <person name="Wu L."/>
            <person name="Ma J."/>
        </authorList>
    </citation>
    <scope>NUCLEOTIDE SEQUENCE [LARGE SCALE GENOMIC DNA]</scope>
    <source>
        <strain evidence="8">JCM 11896</strain>
    </source>
</reference>
<protein>
    <submittedName>
        <fullName evidence="7">IclR family transcriptional regulator</fullName>
    </submittedName>
</protein>
<dbReference type="Gene3D" id="3.30.450.40">
    <property type="match status" value="1"/>
</dbReference>
<evidence type="ECO:0000256" key="1">
    <source>
        <dbReference type="ARBA" id="ARBA00023015"/>
    </source>
</evidence>
<dbReference type="EMBL" id="BAAAJK010000006">
    <property type="protein sequence ID" value="GAA1384523.1"/>
    <property type="molecule type" value="Genomic_DNA"/>
</dbReference>
<keyword evidence="8" id="KW-1185">Reference proteome</keyword>
<feature type="domain" description="HTH iclR-type" evidence="5">
    <location>
        <begin position="56"/>
        <end position="117"/>
    </location>
</feature>
<feature type="compositionally biased region" description="Low complexity" evidence="4">
    <location>
        <begin position="9"/>
        <end position="53"/>
    </location>
</feature>
<keyword evidence="2" id="KW-0238">DNA-binding</keyword>
<dbReference type="PROSITE" id="PS51077">
    <property type="entry name" value="HTH_ICLR"/>
    <property type="match status" value="1"/>
</dbReference>
<dbReference type="InterPro" id="IPR036388">
    <property type="entry name" value="WH-like_DNA-bd_sf"/>
</dbReference>
<evidence type="ECO:0000256" key="3">
    <source>
        <dbReference type="ARBA" id="ARBA00023163"/>
    </source>
</evidence>
<dbReference type="Gene3D" id="1.10.10.10">
    <property type="entry name" value="Winged helix-like DNA-binding domain superfamily/Winged helix DNA-binding domain"/>
    <property type="match status" value="1"/>
</dbReference>
<evidence type="ECO:0000313" key="8">
    <source>
        <dbReference type="Proteomes" id="UP001501414"/>
    </source>
</evidence>
<dbReference type="InterPro" id="IPR005471">
    <property type="entry name" value="Tscrpt_reg_IclR_N"/>
</dbReference>
<gene>
    <name evidence="7" type="ORF">GCM10009613_15460</name>
</gene>
<proteinExistence type="predicted"/>
<evidence type="ECO:0000259" key="6">
    <source>
        <dbReference type="PROSITE" id="PS51078"/>
    </source>
</evidence>
<dbReference type="SUPFAM" id="SSF55781">
    <property type="entry name" value="GAF domain-like"/>
    <property type="match status" value="1"/>
</dbReference>
<dbReference type="PANTHER" id="PTHR30136:SF24">
    <property type="entry name" value="HTH-TYPE TRANSCRIPTIONAL REPRESSOR ALLR"/>
    <property type="match status" value="1"/>
</dbReference>
<dbReference type="Pfam" id="PF01614">
    <property type="entry name" value="IclR_C"/>
    <property type="match status" value="1"/>
</dbReference>
<evidence type="ECO:0000256" key="2">
    <source>
        <dbReference type="ARBA" id="ARBA00023125"/>
    </source>
</evidence>
<organism evidence="7 8">
    <name type="scientific">Pseudonocardia kongjuensis</name>
    <dbReference type="NCBI Taxonomy" id="102227"/>
    <lineage>
        <taxon>Bacteria</taxon>
        <taxon>Bacillati</taxon>
        <taxon>Actinomycetota</taxon>
        <taxon>Actinomycetes</taxon>
        <taxon>Pseudonocardiales</taxon>
        <taxon>Pseudonocardiaceae</taxon>
        <taxon>Pseudonocardia</taxon>
    </lineage>
</organism>
<name>A0ABP4ICA1_9PSEU</name>
<accession>A0ABP4ICA1</accession>
<sequence length="316" mass="33237">MSRPHDPGHPAGPAGPADPGHPAGPAGSTGPAGPADPVDPGHPAGPADPAAPASGRSVSSRVFAVLGAFGPERTALRLVDLRDATGLPVATVHRIAAELVALGALDRSPDGLYRIGMRLWELGSLCPRPRTLRDVSLPYMQDLYEATGENVHLAVLDGDEALYLERVWGRRSVEVVTHVGERSPLHATGVGKVLLGHAPRELQERVLSAGLQRFTPHTVVMPGLLMRSLQQVRNTGIARCVEELSLGTVSVAVPIVDAQPKVIAALSVVLHTRTRALHGVEPALRLAAASISRELATETVPVLSGLRNRPGRRAAR</sequence>
<dbReference type="PROSITE" id="PS51078">
    <property type="entry name" value="ICLR_ED"/>
    <property type="match status" value="1"/>
</dbReference>
<dbReference type="InterPro" id="IPR050707">
    <property type="entry name" value="HTH_MetabolicPath_Reg"/>
</dbReference>
<dbReference type="InterPro" id="IPR014757">
    <property type="entry name" value="Tscrpt_reg_IclR_C"/>
</dbReference>
<dbReference type="SMART" id="SM00346">
    <property type="entry name" value="HTH_ICLR"/>
    <property type="match status" value="1"/>
</dbReference>
<dbReference type="PANTHER" id="PTHR30136">
    <property type="entry name" value="HELIX-TURN-HELIX TRANSCRIPTIONAL REGULATOR, ICLR FAMILY"/>
    <property type="match status" value="1"/>
</dbReference>
<dbReference type="SUPFAM" id="SSF46785">
    <property type="entry name" value="Winged helix' DNA-binding domain"/>
    <property type="match status" value="1"/>
</dbReference>
<evidence type="ECO:0000259" key="5">
    <source>
        <dbReference type="PROSITE" id="PS51077"/>
    </source>
</evidence>
<feature type="domain" description="IclR-ED" evidence="6">
    <location>
        <begin position="118"/>
        <end position="297"/>
    </location>
</feature>
<dbReference type="Proteomes" id="UP001501414">
    <property type="component" value="Unassembled WGS sequence"/>
</dbReference>
<keyword evidence="1" id="KW-0805">Transcription regulation</keyword>
<dbReference type="RefSeq" id="WP_344019872.1">
    <property type="nucleotide sequence ID" value="NZ_BAAAJK010000006.1"/>
</dbReference>
<dbReference type="InterPro" id="IPR036390">
    <property type="entry name" value="WH_DNA-bd_sf"/>
</dbReference>
<keyword evidence="3" id="KW-0804">Transcription</keyword>
<comment type="caution">
    <text evidence="7">The sequence shown here is derived from an EMBL/GenBank/DDBJ whole genome shotgun (WGS) entry which is preliminary data.</text>
</comment>
<feature type="region of interest" description="Disordered" evidence="4">
    <location>
        <begin position="1"/>
        <end position="55"/>
    </location>
</feature>
<dbReference type="Pfam" id="PF09339">
    <property type="entry name" value="HTH_IclR"/>
    <property type="match status" value="1"/>
</dbReference>
<evidence type="ECO:0000313" key="7">
    <source>
        <dbReference type="EMBL" id="GAA1384523.1"/>
    </source>
</evidence>